<feature type="coiled-coil region" evidence="1">
    <location>
        <begin position="54"/>
        <end position="81"/>
    </location>
</feature>
<sequence>MTVLGVAALMLIINNQNLRKLTEEQENHIHTRMDDKDKKLKMCKESLDKSNAHIAEVELAMQTETQKVVEIKKNLEEMKIQMGKMMVIV</sequence>
<protein>
    <submittedName>
        <fullName evidence="2">Uncharacterized protein</fullName>
    </submittedName>
</protein>
<reference evidence="2" key="1">
    <citation type="journal article" date="2021" name="Sci. Adv.">
        <title>The American lobster genome reveals insights on longevity, neural, and immune adaptations.</title>
        <authorList>
            <person name="Polinski J.M."/>
            <person name="Zimin A.V."/>
            <person name="Clark K.F."/>
            <person name="Kohn A.B."/>
            <person name="Sadowski N."/>
            <person name="Timp W."/>
            <person name="Ptitsyn A."/>
            <person name="Khanna P."/>
            <person name="Romanova D.Y."/>
            <person name="Williams P."/>
            <person name="Greenwood S.J."/>
            <person name="Moroz L.L."/>
            <person name="Walt D.R."/>
            <person name="Bodnar A.G."/>
        </authorList>
    </citation>
    <scope>NUCLEOTIDE SEQUENCE</scope>
    <source>
        <strain evidence="2">GMGI-L3</strain>
    </source>
</reference>
<dbReference type="Proteomes" id="UP000747542">
    <property type="component" value="Unassembled WGS sequence"/>
</dbReference>
<accession>A0A8J5JWC3</accession>
<dbReference type="EMBL" id="JAHLQT010023767">
    <property type="protein sequence ID" value="KAG7165737.1"/>
    <property type="molecule type" value="Genomic_DNA"/>
</dbReference>
<evidence type="ECO:0000313" key="2">
    <source>
        <dbReference type="EMBL" id="KAG7165737.1"/>
    </source>
</evidence>
<keyword evidence="1" id="KW-0175">Coiled coil</keyword>
<proteinExistence type="predicted"/>
<evidence type="ECO:0000313" key="3">
    <source>
        <dbReference type="Proteomes" id="UP000747542"/>
    </source>
</evidence>
<comment type="caution">
    <text evidence="2">The sequence shown here is derived from an EMBL/GenBank/DDBJ whole genome shotgun (WGS) entry which is preliminary data.</text>
</comment>
<name>A0A8J5JWC3_HOMAM</name>
<organism evidence="2 3">
    <name type="scientific">Homarus americanus</name>
    <name type="common">American lobster</name>
    <dbReference type="NCBI Taxonomy" id="6706"/>
    <lineage>
        <taxon>Eukaryota</taxon>
        <taxon>Metazoa</taxon>
        <taxon>Ecdysozoa</taxon>
        <taxon>Arthropoda</taxon>
        <taxon>Crustacea</taxon>
        <taxon>Multicrustacea</taxon>
        <taxon>Malacostraca</taxon>
        <taxon>Eumalacostraca</taxon>
        <taxon>Eucarida</taxon>
        <taxon>Decapoda</taxon>
        <taxon>Pleocyemata</taxon>
        <taxon>Astacidea</taxon>
        <taxon>Nephropoidea</taxon>
        <taxon>Nephropidae</taxon>
        <taxon>Homarus</taxon>
    </lineage>
</organism>
<gene>
    <name evidence="2" type="ORF">Hamer_G020419</name>
</gene>
<keyword evidence="3" id="KW-1185">Reference proteome</keyword>
<dbReference type="AlphaFoldDB" id="A0A8J5JWC3"/>
<evidence type="ECO:0000256" key="1">
    <source>
        <dbReference type="SAM" id="Coils"/>
    </source>
</evidence>